<dbReference type="RefSeq" id="WP_197966207.1">
    <property type="nucleotide sequence ID" value="NZ_JACEGD010000010.1"/>
</dbReference>
<comment type="caution">
    <text evidence="1">The sequence shown here is derived from an EMBL/GenBank/DDBJ whole genome shotgun (WGS) entry which is preliminary data.</text>
</comment>
<name>A0ABS0P198_9BRAD</name>
<protein>
    <submittedName>
        <fullName evidence="1">Uncharacterized protein</fullName>
    </submittedName>
</protein>
<reference evidence="1 2" key="1">
    <citation type="submission" date="2020-07" db="EMBL/GenBank/DDBJ databases">
        <title>Bradyrhizobium diversity isolated from nodules of indigenous legumes of Western Australia.</title>
        <authorList>
            <person name="Klepa M.S."/>
        </authorList>
    </citation>
    <scope>NUCLEOTIDE SEQUENCE [LARGE SCALE GENOMIC DNA]</scope>
    <source>
        <strain evidence="1 2">CNPSo 4019</strain>
    </source>
</reference>
<proteinExistence type="predicted"/>
<gene>
    <name evidence="1" type="ORF">H1B27_12085</name>
</gene>
<evidence type="ECO:0000313" key="2">
    <source>
        <dbReference type="Proteomes" id="UP001194539"/>
    </source>
</evidence>
<evidence type="ECO:0000313" key="1">
    <source>
        <dbReference type="EMBL" id="MBH5387012.1"/>
    </source>
</evidence>
<keyword evidence="2" id="KW-1185">Reference proteome</keyword>
<sequence length="52" mass="5981">MGAILEYLGFRPSEKQAEPAQNQPHDITDDQIKYAHELAEDRRRAWAAARKS</sequence>
<accession>A0ABS0P198</accession>
<dbReference type="Proteomes" id="UP001194539">
    <property type="component" value="Unassembled WGS sequence"/>
</dbReference>
<dbReference type="EMBL" id="JACEGD010000010">
    <property type="protein sequence ID" value="MBH5387012.1"/>
    <property type="molecule type" value="Genomic_DNA"/>
</dbReference>
<organism evidence="1 2">
    <name type="scientific">Bradyrhizobium diversitatis</name>
    <dbReference type="NCBI Taxonomy" id="2755406"/>
    <lineage>
        <taxon>Bacteria</taxon>
        <taxon>Pseudomonadati</taxon>
        <taxon>Pseudomonadota</taxon>
        <taxon>Alphaproteobacteria</taxon>
        <taxon>Hyphomicrobiales</taxon>
        <taxon>Nitrobacteraceae</taxon>
        <taxon>Bradyrhizobium</taxon>
    </lineage>
</organism>